<evidence type="ECO:0000313" key="2">
    <source>
        <dbReference type="Proteomes" id="UP001185012"/>
    </source>
</evidence>
<evidence type="ECO:0000313" key="1">
    <source>
        <dbReference type="EMBL" id="MDR6227544.1"/>
    </source>
</evidence>
<organism evidence="1 2">
    <name type="scientific">Desmospora profundinema</name>
    <dbReference type="NCBI Taxonomy" id="1571184"/>
    <lineage>
        <taxon>Bacteria</taxon>
        <taxon>Bacillati</taxon>
        <taxon>Bacillota</taxon>
        <taxon>Bacilli</taxon>
        <taxon>Bacillales</taxon>
        <taxon>Thermoactinomycetaceae</taxon>
        <taxon>Desmospora</taxon>
    </lineage>
</organism>
<dbReference type="RefSeq" id="WP_309868622.1">
    <property type="nucleotide sequence ID" value="NZ_JAVDQG010000010.1"/>
</dbReference>
<gene>
    <name evidence="1" type="ORF">JOE21_003567</name>
</gene>
<sequence>MGKEREITYFLFDLIVGHMERIPEGQRMIQRIEVNGEGLDFTLREGGHYRMEVKKQPENEIAAAKDGEGAALRGSKYGAEEERVTIPLEDWEKLVQACESLLELLEYDQRKMDDLRQAFPQFPWEERKQMMDGMTEQLRSTLERILSVTEEDPS</sequence>
<keyword evidence="2" id="KW-1185">Reference proteome</keyword>
<name>A0ABU1ITM7_9BACL</name>
<comment type="caution">
    <text evidence="1">The sequence shown here is derived from an EMBL/GenBank/DDBJ whole genome shotgun (WGS) entry which is preliminary data.</text>
</comment>
<dbReference type="Proteomes" id="UP001185012">
    <property type="component" value="Unassembled WGS sequence"/>
</dbReference>
<reference evidence="1 2" key="1">
    <citation type="submission" date="2023-07" db="EMBL/GenBank/DDBJ databases">
        <title>Genomic Encyclopedia of Type Strains, Phase IV (KMG-IV): sequencing the most valuable type-strain genomes for metagenomic binning, comparative biology and taxonomic classification.</title>
        <authorList>
            <person name="Goeker M."/>
        </authorList>
    </citation>
    <scope>NUCLEOTIDE SEQUENCE [LARGE SCALE GENOMIC DNA]</scope>
    <source>
        <strain evidence="1 2">DSM 45903</strain>
    </source>
</reference>
<accession>A0ABU1ITM7</accession>
<proteinExistence type="predicted"/>
<protein>
    <submittedName>
        <fullName evidence="1">Uncharacterized protein</fullName>
    </submittedName>
</protein>
<dbReference type="EMBL" id="JAVDQG010000010">
    <property type="protein sequence ID" value="MDR6227544.1"/>
    <property type="molecule type" value="Genomic_DNA"/>
</dbReference>